<dbReference type="PANTHER" id="PTHR10908">
    <property type="entry name" value="SEROTONIN N-ACETYLTRANSFERASE"/>
    <property type="match status" value="1"/>
</dbReference>
<organism evidence="4 5">
    <name type="scientific">Lacticaseibacillus pantheris DSM 15945 = JCM 12539 = NBRC 106106</name>
    <dbReference type="NCBI Taxonomy" id="1423783"/>
    <lineage>
        <taxon>Bacteria</taxon>
        <taxon>Bacillati</taxon>
        <taxon>Bacillota</taxon>
        <taxon>Bacilli</taxon>
        <taxon>Lactobacillales</taxon>
        <taxon>Lactobacillaceae</taxon>
        <taxon>Lacticaseibacillus</taxon>
    </lineage>
</organism>
<evidence type="ECO:0000313" key="4">
    <source>
        <dbReference type="EMBL" id="KRL85975.1"/>
    </source>
</evidence>
<dbReference type="PANTHER" id="PTHR10908:SF0">
    <property type="entry name" value="SEROTONIN N-ACETYLTRANSFERASE"/>
    <property type="match status" value="1"/>
</dbReference>
<dbReference type="InterPro" id="IPR000182">
    <property type="entry name" value="GNAT_dom"/>
</dbReference>
<dbReference type="AlphaFoldDB" id="A0A0R1TXX4"/>
<keyword evidence="2" id="KW-0012">Acyltransferase</keyword>
<comment type="caution">
    <text evidence="4">The sequence shown here is derived from an EMBL/GenBank/DDBJ whole genome shotgun (WGS) entry which is preliminary data.</text>
</comment>
<dbReference type="InterPro" id="IPR016181">
    <property type="entry name" value="Acyl_CoA_acyltransferase"/>
</dbReference>
<proteinExistence type="predicted"/>
<keyword evidence="1 4" id="KW-0808">Transferase</keyword>
<dbReference type="Pfam" id="PF00583">
    <property type="entry name" value="Acetyltransf_1"/>
    <property type="match status" value="1"/>
</dbReference>
<evidence type="ECO:0000256" key="2">
    <source>
        <dbReference type="ARBA" id="ARBA00023315"/>
    </source>
</evidence>
<dbReference type="STRING" id="1423783.FC50_GL001381"/>
<dbReference type="Gene3D" id="3.40.630.30">
    <property type="match status" value="1"/>
</dbReference>
<evidence type="ECO:0000313" key="5">
    <source>
        <dbReference type="Proteomes" id="UP000051922"/>
    </source>
</evidence>
<reference evidence="4 5" key="1">
    <citation type="journal article" date="2015" name="Genome Announc.">
        <title>Expanding the biotechnology potential of lactobacilli through comparative genomics of 213 strains and associated genera.</title>
        <authorList>
            <person name="Sun Z."/>
            <person name="Harris H.M."/>
            <person name="McCann A."/>
            <person name="Guo C."/>
            <person name="Argimon S."/>
            <person name="Zhang W."/>
            <person name="Yang X."/>
            <person name="Jeffery I.B."/>
            <person name="Cooney J.C."/>
            <person name="Kagawa T.F."/>
            <person name="Liu W."/>
            <person name="Song Y."/>
            <person name="Salvetti E."/>
            <person name="Wrobel A."/>
            <person name="Rasinkangas P."/>
            <person name="Parkhill J."/>
            <person name="Rea M.C."/>
            <person name="O'Sullivan O."/>
            <person name="Ritari J."/>
            <person name="Douillard F.P."/>
            <person name="Paul Ross R."/>
            <person name="Yang R."/>
            <person name="Briner A.E."/>
            <person name="Felis G.E."/>
            <person name="de Vos W.M."/>
            <person name="Barrangou R."/>
            <person name="Klaenhammer T.R."/>
            <person name="Caufield P.W."/>
            <person name="Cui Y."/>
            <person name="Zhang H."/>
            <person name="O'Toole P.W."/>
        </authorList>
    </citation>
    <scope>NUCLEOTIDE SEQUENCE [LARGE SCALE GENOMIC DNA]</scope>
    <source>
        <strain evidence="4 5">DSM 15945</strain>
    </source>
</reference>
<evidence type="ECO:0000259" key="3">
    <source>
        <dbReference type="PROSITE" id="PS51186"/>
    </source>
</evidence>
<dbReference type="GO" id="GO:0008080">
    <property type="term" value="F:N-acetyltransferase activity"/>
    <property type="evidence" value="ECO:0007669"/>
    <property type="project" value="UniProtKB-ARBA"/>
</dbReference>
<protein>
    <submittedName>
        <fullName evidence="4">Acetyltransferase, GNAT family</fullName>
    </submittedName>
</protein>
<keyword evidence="5" id="KW-1185">Reference proteome</keyword>
<dbReference type="CDD" id="cd04301">
    <property type="entry name" value="NAT_SF"/>
    <property type="match status" value="1"/>
</dbReference>
<gene>
    <name evidence="4" type="ORF">FC50_GL001381</name>
</gene>
<dbReference type="PATRIC" id="fig|1423783.4.peg.1422"/>
<dbReference type="SUPFAM" id="SSF55729">
    <property type="entry name" value="Acyl-CoA N-acyltransferases (Nat)"/>
    <property type="match status" value="1"/>
</dbReference>
<dbReference type="PROSITE" id="PS51186">
    <property type="entry name" value="GNAT"/>
    <property type="match status" value="1"/>
</dbReference>
<evidence type="ECO:0000256" key="1">
    <source>
        <dbReference type="ARBA" id="ARBA00022679"/>
    </source>
</evidence>
<dbReference type="EMBL" id="AZFJ01000049">
    <property type="protein sequence ID" value="KRL85975.1"/>
    <property type="molecule type" value="Genomic_DNA"/>
</dbReference>
<dbReference type="Proteomes" id="UP000051922">
    <property type="component" value="Unassembled WGS sequence"/>
</dbReference>
<dbReference type="InterPro" id="IPR051635">
    <property type="entry name" value="SNAT-like"/>
</dbReference>
<name>A0A0R1TXX4_9LACO</name>
<feature type="domain" description="N-acetyltransferase" evidence="3">
    <location>
        <begin position="10"/>
        <end position="171"/>
    </location>
</feature>
<accession>A0A0R1TXX4</accession>
<sequence>MVYGEIEMDYTFGPAKAAQIDAIMHIEQAGFTPEEAASRAAMTQRIAAYSDTFIVATTTSGTVAGYVVGPAFNQRYLIDELYGDSQPNRPADCYQTVLSLAVHPDFRDSGLGSALLEQLASVALQQGRRAITLTCLARLVPFYERNGFANEGIADSAHAGERWFNMVRELQ</sequence>